<dbReference type="Pfam" id="PF03901">
    <property type="entry name" value="Glyco_transf_22"/>
    <property type="match status" value="1"/>
</dbReference>
<sequence>MTSLHVVVSPYTKVEETPALPAVHDILAHGTGLDALQQYDHIVYPGPVARSMIPNLLLAAFTYPLSLVTGIRQGLPLQVLIRLVQSFFFSASLVHLSNSISRYYQSQLTSQLFLILSLTQFHIPYYAGRTLPNFTALPFTLFGISLIMRPSRHSSRPRLGLTLISLTGTVARMEIAPIALALALTLIWERRFSVWQALSGGAYGGIIGLAMTSTIDTRFLSPSSYPCDWWPELSAAIFNIVHGKFKDWGVMPWWHYLPALCKLCLASAPLALVGCYISLRQSEREREMLKILLGPVMGLVGTLSMVKHKEWRFVVYAVPLINIIAARGACFLWSRQSIPLQLLSKPIQLQGLFIKAIVLLLCFCNIGATIFFSSISRLNYPGGEIGQALVDLAIEKKQMITGRPLSMNKAWFSASALHSGVTLFILPEDQELVDLGLEISRPESAYERCTYPFGNSPKELWDDGYMWVVNDEWEEFERCGEEGTWGWKVVKRVTGYGGIDKDGVKMTTRLAIMERKYN</sequence>
<dbReference type="GO" id="GO:0006487">
    <property type="term" value="P:protein N-linked glycosylation"/>
    <property type="evidence" value="ECO:0007669"/>
    <property type="project" value="TreeGrafter"/>
</dbReference>
<keyword evidence="6 12" id="KW-0812">Transmembrane</keyword>
<dbReference type="Proteomes" id="UP000010091">
    <property type="component" value="Chromosome 3"/>
</dbReference>
<dbReference type="GO" id="GO:0005789">
    <property type="term" value="C:endoplasmic reticulum membrane"/>
    <property type="evidence" value="ECO:0007669"/>
    <property type="project" value="UniProtKB-SubCell"/>
</dbReference>
<feature type="transmembrane region" description="Helical" evidence="12">
    <location>
        <begin position="352"/>
        <end position="372"/>
    </location>
</feature>
<feature type="transmembrane region" description="Helical" evidence="12">
    <location>
        <begin position="253"/>
        <end position="277"/>
    </location>
</feature>
<evidence type="ECO:0000256" key="3">
    <source>
        <dbReference type="ARBA" id="ARBA00007063"/>
    </source>
</evidence>
<dbReference type="RefSeq" id="XP_012048385.1">
    <property type="nucleotide sequence ID" value="XM_012192995.1"/>
</dbReference>
<keyword evidence="8 12" id="KW-1133">Transmembrane helix</keyword>
<comment type="catalytic activity">
    <reaction evidence="11">
        <text>an alpha-D-Man-(1-&gt;2)-alpha-D-Man-(1-&gt;2)-alpha-D-Man-(1-&gt;3)-[alpha-D-Man-(1-&gt;2)-alpha-D-Man-(1-&gt;3)-alpha-D-Man-(1-&gt;6)]-beta-D-Man-(1-&gt;4)-beta-D-GlcNAc-(1-&gt;4)-alpha-D-GlcNAc-diphospho-di-trans,poly-cis-dolichol + a di-trans,poly-cis-dolichyl beta-D-mannosyl phosphate = an alpha-D-Man-(1-&gt;2)-alpha-D-Man-(1-&gt;2)-alpha-D-Man-(1-&gt;3)-[alpha-D-Man-(1-&gt;2)-alpha-D-Man-(1-&gt;3)-[alpha-D-Man-(1-&gt;6)]-alpha-D-Man-(1-&gt;6)]-beta-D-Man-(1-&gt;4)-beta-D-GlcNAc-(1-&gt;4)-alpha-D-GlcNAc-diphospho-di-trans,poly-cis-dolichol + a di-trans,poly-cis-dolichyl phosphate + H(+)</text>
        <dbReference type="Rhea" id="RHEA:29535"/>
        <dbReference type="Rhea" id="RHEA-COMP:19498"/>
        <dbReference type="Rhea" id="RHEA-COMP:19501"/>
        <dbReference type="Rhea" id="RHEA-COMP:19518"/>
        <dbReference type="Rhea" id="RHEA-COMP:19519"/>
        <dbReference type="ChEBI" id="CHEBI:15378"/>
        <dbReference type="ChEBI" id="CHEBI:57683"/>
        <dbReference type="ChEBI" id="CHEBI:58211"/>
        <dbReference type="ChEBI" id="CHEBI:132517"/>
        <dbReference type="ChEBI" id="CHEBI:132519"/>
        <dbReference type="EC" id="2.4.1.260"/>
    </reaction>
    <physiologicalReaction direction="left-to-right" evidence="11">
        <dbReference type="Rhea" id="RHEA:29536"/>
    </physiologicalReaction>
</comment>
<dbReference type="KEGG" id="cng:CNAG_07527"/>
<evidence type="ECO:0000313" key="13">
    <source>
        <dbReference type="EMBL" id="AFR94003.1"/>
    </source>
</evidence>
<comment type="subcellular location">
    <subcellularLocation>
        <location evidence="1 12">Endoplasmic reticulum membrane</location>
        <topology evidence="1 12">Multi-pass membrane protein</topology>
    </subcellularLocation>
</comment>
<evidence type="ECO:0000256" key="12">
    <source>
        <dbReference type="RuleBase" id="RU363075"/>
    </source>
</evidence>
<keyword evidence="5" id="KW-0808">Transferase</keyword>
<dbReference type="GeneID" id="23890365"/>
<dbReference type="VEuPathDB" id="FungiDB:CNAG_07527"/>
<comment type="similarity">
    <text evidence="3 12">Belongs to the glycosyltransferase 22 family.</text>
</comment>
<evidence type="ECO:0000313" key="14">
    <source>
        <dbReference type="Proteomes" id="UP000010091"/>
    </source>
</evidence>
<gene>
    <name evidence="13" type="ORF">CNAG_07527</name>
</gene>
<evidence type="ECO:0000256" key="9">
    <source>
        <dbReference type="ARBA" id="ARBA00023136"/>
    </source>
</evidence>
<keyword evidence="7 12" id="KW-0256">Endoplasmic reticulum</keyword>
<keyword evidence="9 12" id="KW-0472">Membrane</keyword>
<name>J9VII6_CRYN9</name>
<dbReference type="HOGENOM" id="CLU_008917_4_2_1"/>
<dbReference type="OrthoDB" id="19039at2759"/>
<dbReference type="GO" id="GO:0052917">
    <property type="term" value="F:dol-P-Man:Man(7)GlcNAc(2)-PP-Dol alpha-1,6-mannosyltransferase activity"/>
    <property type="evidence" value="ECO:0007669"/>
    <property type="project" value="UniProtKB-EC"/>
</dbReference>
<dbReference type="PANTHER" id="PTHR22760">
    <property type="entry name" value="GLYCOSYLTRANSFERASE"/>
    <property type="match status" value="1"/>
</dbReference>
<reference evidence="13 14" key="1">
    <citation type="journal article" date="2014" name="PLoS Genet.">
        <title>Analysis of the genome and transcriptome of Cryptococcus neoformans var. grubii reveals complex RNA expression and microevolution leading to virulence attenuation.</title>
        <authorList>
            <person name="Janbon G."/>
            <person name="Ormerod K.L."/>
            <person name="Paulet D."/>
            <person name="Byrnes E.J.III."/>
            <person name="Yadav V."/>
            <person name="Chatterjee G."/>
            <person name="Mullapudi N."/>
            <person name="Hon C.C."/>
            <person name="Billmyre R.B."/>
            <person name="Brunel F."/>
            <person name="Bahn Y.S."/>
            <person name="Chen W."/>
            <person name="Chen Y."/>
            <person name="Chow E.W."/>
            <person name="Coppee J.Y."/>
            <person name="Floyd-Averette A."/>
            <person name="Gaillardin C."/>
            <person name="Gerik K.J."/>
            <person name="Goldberg J."/>
            <person name="Gonzalez-Hilarion S."/>
            <person name="Gujja S."/>
            <person name="Hamlin J.L."/>
            <person name="Hsueh Y.P."/>
            <person name="Ianiri G."/>
            <person name="Jones S."/>
            <person name="Kodira C.D."/>
            <person name="Kozubowski L."/>
            <person name="Lam W."/>
            <person name="Marra M."/>
            <person name="Mesner L.D."/>
            <person name="Mieczkowski P.A."/>
            <person name="Moyrand F."/>
            <person name="Nielsen K."/>
            <person name="Proux C."/>
            <person name="Rossignol T."/>
            <person name="Schein J.E."/>
            <person name="Sun S."/>
            <person name="Wollschlaeger C."/>
            <person name="Wood I.A."/>
            <person name="Zeng Q."/>
            <person name="Neuveglise C."/>
            <person name="Newlon C.S."/>
            <person name="Perfect J.R."/>
            <person name="Lodge J.K."/>
            <person name="Idnurm A."/>
            <person name="Stajich J.E."/>
            <person name="Kronstad J.W."/>
            <person name="Sanyal K."/>
            <person name="Heitman J."/>
            <person name="Fraser J.A."/>
            <person name="Cuomo C.A."/>
            <person name="Dietrich F.S."/>
        </authorList>
    </citation>
    <scope>NUCLEOTIDE SEQUENCE [LARGE SCALE GENOMIC DNA]</scope>
    <source>
        <strain evidence="14">H99 / ATCC 208821 / CBS 10515 / FGSC 9487</strain>
    </source>
</reference>
<evidence type="ECO:0000256" key="6">
    <source>
        <dbReference type="ARBA" id="ARBA00022692"/>
    </source>
</evidence>
<evidence type="ECO:0000256" key="5">
    <source>
        <dbReference type="ARBA" id="ARBA00022679"/>
    </source>
</evidence>
<evidence type="ECO:0000256" key="10">
    <source>
        <dbReference type="ARBA" id="ARBA00044721"/>
    </source>
</evidence>
<evidence type="ECO:0000256" key="4">
    <source>
        <dbReference type="ARBA" id="ARBA00022676"/>
    </source>
</evidence>
<dbReference type="AlphaFoldDB" id="J9VII6"/>
<evidence type="ECO:0000256" key="7">
    <source>
        <dbReference type="ARBA" id="ARBA00022824"/>
    </source>
</evidence>
<accession>J9VII6</accession>
<feature type="transmembrane region" description="Helical" evidence="12">
    <location>
        <begin position="289"/>
        <end position="307"/>
    </location>
</feature>
<keyword evidence="4 12" id="KW-0328">Glycosyltransferase</keyword>
<evidence type="ECO:0000256" key="8">
    <source>
        <dbReference type="ARBA" id="ARBA00022989"/>
    </source>
</evidence>
<evidence type="ECO:0000256" key="1">
    <source>
        <dbReference type="ARBA" id="ARBA00004477"/>
    </source>
</evidence>
<dbReference type="InterPro" id="IPR005599">
    <property type="entry name" value="GPI_mannosylTrfase"/>
</dbReference>
<dbReference type="EC" id="2.4.1.-" evidence="12"/>
<organism evidence="13 14">
    <name type="scientific">Cryptococcus neoformans (strain H99 / ATCC 208821 / CBS 10515 / FGSC 9487)</name>
    <name type="common">Cryptococcus neoformans var. grubii serotype A</name>
    <dbReference type="NCBI Taxonomy" id="235443"/>
    <lineage>
        <taxon>Eukaryota</taxon>
        <taxon>Fungi</taxon>
        <taxon>Dikarya</taxon>
        <taxon>Basidiomycota</taxon>
        <taxon>Agaricomycotina</taxon>
        <taxon>Tremellomycetes</taxon>
        <taxon>Tremellales</taxon>
        <taxon>Cryptococcaceae</taxon>
        <taxon>Cryptococcus</taxon>
        <taxon>Cryptococcus neoformans species complex</taxon>
    </lineage>
</organism>
<comment type="function">
    <text evidence="10">Mannosyltransferase that operates in the biosynthetic pathway of dolichol-linked oligosaccharides, the glycan precursors employed in protein asparagine (N)-glycosylation. The assembly of dolichol-linked oligosaccharides begins on the cytosolic side of the endoplasmic reticulum membrane and finishes in its lumen. The sequential addition of sugars to dolichol pyrophosphate produces dolichol-linked oligosaccharides containing fourteen sugars, including two GlcNAcs, nine mannoses and three glucoses. Once assembled, the oligosaccharide is transferred from the lipid to nascent proteins by oligosaccharyltransferases. In the lumen of the endoplasmic reticulum, adds the eighth mannose residue in an alpha-1,6 linkage onto Man(7)GlcNAc(2)-PP-dolichol to produce Man(8)GlcNAc(2)-PP-dolichol.</text>
</comment>
<dbReference type="UniPathway" id="UPA00378"/>
<protein>
    <recommendedName>
        <fullName evidence="12">Mannosyltransferase</fullName>
        <ecNumber evidence="12">2.4.1.-</ecNumber>
    </recommendedName>
</protein>
<dbReference type="PANTHER" id="PTHR22760:SF1">
    <property type="entry name" value="DOL-P-MAN:MAN(7)GLCNAC(2)-PP-DOL ALPHA-1,6-MANNOSYLTRANSFERASE"/>
    <property type="match status" value="1"/>
</dbReference>
<feature type="transmembrane region" description="Helical" evidence="12">
    <location>
        <begin position="160"/>
        <end position="188"/>
    </location>
</feature>
<evidence type="ECO:0000256" key="11">
    <source>
        <dbReference type="ARBA" id="ARBA00048899"/>
    </source>
</evidence>
<dbReference type="EMBL" id="CP003822">
    <property type="protein sequence ID" value="AFR94003.1"/>
    <property type="molecule type" value="Genomic_DNA"/>
</dbReference>
<evidence type="ECO:0000256" key="2">
    <source>
        <dbReference type="ARBA" id="ARBA00004922"/>
    </source>
</evidence>
<keyword evidence="14" id="KW-1185">Reference proteome</keyword>
<feature type="transmembrane region" description="Helical" evidence="12">
    <location>
        <begin position="313"/>
        <end position="332"/>
    </location>
</feature>
<comment type="pathway">
    <text evidence="2">Protein modification; protein glycosylation.</text>
</comment>
<proteinExistence type="inferred from homology"/>